<sequence length="546" mass="57392">MASGFVRTASLYSSSSRRRRRRRLGSLPGSLLAVCVAATAVYAVVTAHEGRGQPQRPSLQDGLPANVTAVVGSDAQLRCVVLKQGGDGGDEHHHQHQQHHHHVQWLKHVEVNGSLEVPNSSPYVRIVTTVGVEVTDVEANVLYLRNVSTDDSGRYTCLAVNAVGFARRSAWLLVVPGETPAGGRTLAATTTSGAGKMLTTSPGRGQPQRPSLQDGLPANVTAVVGSDAQLRCVVLKGSNGGDEHHNNHHHVQWLKHVEVNGSLEAPNGSPYVRIVTTVEVEVTDVETNVLYLRNVSTDDSGRYTCLAVNAVGFARRSAWLLVVPGETPAGGRTLAATTIAGAGKMLTASPAMFPDVSVTVEAVSAAPLTAGDVSCTAGFLLLTAIAGVAAFCLTQTRRARRESTGGEVEMQSGVGSGRGNHLAPRRSSTSRSAEYFATTTTTSVAIFTAVLTLVLLLSQPVVELLGGSRRGGSNINGSNTTTTTTTINNYSGLAMGQLSGSCQDIVDSVLPALLHVVRQLYSGCKEAIGSTVPLNTPHIAVRLRRF</sequence>
<keyword evidence="9" id="KW-0418">Kinase</keyword>
<dbReference type="SMART" id="SM00408">
    <property type="entry name" value="IGc2"/>
    <property type="match status" value="2"/>
</dbReference>
<dbReference type="GO" id="GO:0005886">
    <property type="term" value="C:plasma membrane"/>
    <property type="evidence" value="ECO:0007669"/>
    <property type="project" value="TreeGrafter"/>
</dbReference>
<comment type="subcellular location">
    <subcellularLocation>
        <location evidence="1">Membrane</location>
        <topology evidence="1">Single-pass membrane protein</topology>
    </subcellularLocation>
</comment>
<evidence type="ECO:0000256" key="19">
    <source>
        <dbReference type="SAM" id="Phobius"/>
    </source>
</evidence>
<dbReference type="Gene3D" id="2.60.40.10">
    <property type="entry name" value="Immunoglobulins"/>
    <property type="match status" value="2"/>
</dbReference>
<evidence type="ECO:0000313" key="21">
    <source>
        <dbReference type="Proteomes" id="UP001318040"/>
    </source>
</evidence>
<evidence type="ECO:0000256" key="13">
    <source>
        <dbReference type="ARBA" id="ARBA00023137"/>
    </source>
</evidence>
<evidence type="ECO:0000256" key="12">
    <source>
        <dbReference type="ARBA" id="ARBA00023136"/>
    </source>
</evidence>
<evidence type="ECO:0000256" key="1">
    <source>
        <dbReference type="ARBA" id="ARBA00004167"/>
    </source>
</evidence>
<keyword evidence="21" id="KW-1185">Reference proteome</keyword>
<dbReference type="GO" id="GO:0017134">
    <property type="term" value="F:fibroblast growth factor binding"/>
    <property type="evidence" value="ECO:0007669"/>
    <property type="project" value="TreeGrafter"/>
</dbReference>
<gene>
    <name evidence="22" type="primary">LOC116937093</name>
</gene>
<feature type="domain" description="Ig-like" evidence="20">
    <location>
        <begin position="57"/>
        <end position="161"/>
    </location>
</feature>
<evidence type="ECO:0000256" key="6">
    <source>
        <dbReference type="ARBA" id="ARBA00022729"/>
    </source>
</evidence>
<organism evidence="21 22">
    <name type="scientific">Petromyzon marinus</name>
    <name type="common">Sea lamprey</name>
    <dbReference type="NCBI Taxonomy" id="7757"/>
    <lineage>
        <taxon>Eukaryota</taxon>
        <taxon>Metazoa</taxon>
        <taxon>Chordata</taxon>
        <taxon>Craniata</taxon>
        <taxon>Vertebrata</taxon>
        <taxon>Cyclostomata</taxon>
        <taxon>Hyperoartia</taxon>
        <taxon>Petromyzontiformes</taxon>
        <taxon>Petromyzontidae</taxon>
        <taxon>Petromyzon</taxon>
    </lineage>
</organism>
<evidence type="ECO:0000256" key="5">
    <source>
        <dbReference type="ARBA" id="ARBA00022692"/>
    </source>
</evidence>
<proteinExistence type="predicted"/>
<dbReference type="InterPro" id="IPR036179">
    <property type="entry name" value="Ig-like_dom_sf"/>
</dbReference>
<dbReference type="InterPro" id="IPR007110">
    <property type="entry name" value="Ig-like_dom"/>
</dbReference>
<dbReference type="PANTHER" id="PTHR19890">
    <property type="entry name" value="FIBROBLAST GROWTH FACTOR RECEPTOR"/>
    <property type="match status" value="1"/>
</dbReference>
<evidence type="ECO:0000256" key="4">
    <source>
        <dbReference type="ARBA" id="ARBA00022679"/>
    </source>
</evidence>
<evidence type="ECO:0000256" key="16">
    <source>
        <dbReference type="ARBA" id="ARBA00023180"/>
    </source>
</evidence>
<keyword evidence="3" id="KW-0597">Phosphoprotein</keyword>
<evidence type="ECO:0000256" key="14">
    <source>
        <dbReference type="ARBA" id="ARBA00023157"/>
    </source>
</evidence>
<keyword evidence="6" id="KW-0732">Signal</keyword>
<feature type="transmembrane region" description="Helical" evidence="19">
    <location>
        <begin position="435"/>
        <end position="457"/>
    </location>
</feature>
<dbReference type="RefSeq" id="XP_032800093.1">
    <property type="nucleotide sequence ID" value="XM_032944202.1"/>
</dbReference>
<dbReference type="PANTHER" id="PTHR19890:SF10">
    <property type="entry name" value="FIBROBLAST GROWTH FACTOR RECEPTOR-LIKE 1"/>
    <property type="match status" value="1"/>
</dbReference>
<feature type="region of interest" description="Disordered" evidence="18">
    <location>
        <begin position="1"/>
        <end position="20"/>
    </location>
</feature>
<evidence type="ECO:0000256" key="8">
    <source>
        <dbReference type="ARBA" id="ARBA00022741"/>
    </source>
</evidence>
<dbReference type="EC" id="2.7.10.1" evidence="2"/>
<keyword evidence="15" id="KW-0675">Receptor</keyword>
<feature type="region of interest" description="Disordered" evidence="18">
    <location>
        <begin position="401"/>
        <end position="431"/>
    </location>
</feature>
<dbReference type="KEGG" id="pmrn:116937093"/>
<evidence type="ECO:0000256" key="17">
    <source>
        <dbReference type="ARBA" id="ARBA00023319"/>
    </source>
</evidence>
<evidence type="ECO:0000256" key="11">
    <source>
        <dbReference type="ARBA" id="ARBA00022989"/>
    </source>
</evidence>
<dbReference type="InterPro" id="IPR013783">
    <property type="entry name" value="Ig-like_fold"/>
</dbReference>
<evidence type="ECO:0000256" key="10">
    <source>
        <dbReference type="ARBA" id="ARBA00022840"/>
    </source>
</evidence>
<dbReference type="InterPro" id="IPR003599">
    <property type="entry name" value="Ig_sub"/>
</dbReference>
<protein>
    <recommendedName>
        <fullName evidence="2">receptor protein-tyrosine kinase</fullName>
        <ecNumber evidence="2">2.7.10.1</ecNumber>
    </recommendedName>
</protein>
<dbReference type="Proteomes" id="UP001318040">
    <property type="component" value="Unplaced"/>
</dbReference>
<dbReference type="GO" id="GO:0005007">
    <property type="term" value="F:fibroblast growth factor receptor activity"/>
    <property type="evidence" value="ECO:0007669"/>
    <property type="project" value="TreeGrafter"/>
</dbReference>
<dbReference type="GO" id="GO:0005524">
    <property type="term" value="F:ATP binding"/>
    <property type="evidence" value="ECO:0007669"/>
    <property type="project" value="UniProtKB-KW"/>
</dbReference>
<evidence type="ECO:0000256" key="9">
    <source>
        <dbReference type="ARBA" id="ARBA00022777"/>
    </source>
</evidence>
<feature type="non-terminal residue" evidence="22">
    <location>
        <position position="546"/>
    </location>
</feature>
<name>A0AAJ7WKP2_PETMA</name>
<keyword evidence="10" id="KW-0067">ATP-binding</keyword>
<evidence type="ECO:0000256" key="7">
    <source>
        <dbReference type="ARBA" id="ARBA00022737"/>
    </source>
</evidence>
<evidence type="ECO:0000256" key="15">
    <source>
        <dbReference type="ARBA" id="ARBA00023170"/>
    </source>
</evidence>
<reference evidence="22" key="1">
    <citation type="submission" date="2025-08" db="UniProtKB">
        <authorList>
            <consortium name="RefSeq"/>
        </authorList>
    </citation>
    <scope>IDENTIFICATION</scope>
    <source>
        <tissue evidence="22">Sperm</tissue>
    </source>
</reference>
<evidence type="ECO:0000313" key="22">
    <source>
        <dbReference type="RefSeq" id="XP_032800093.1"/>
    </source>
</evidence>
<keyword evidence="12 19" id="KW-0472">Membrane</keyword>
<dbReference type="PROSITE" id="PS50835">
    <property type="entry name" value="IG_LIKE"/>
    <property type="match status" value="2"/>
</dbReference>
<keyword evidence="8" id="KW-0547">Nucleotide-binding</keyword>
<keyword evidence="13" id="KW-0829">Tyrosine-protein kinase</keyword>
<accession>A0AAJ7WKP2</accession>
<evidence type="ECO:0000256" key="3">
    <source>
        <dbReference type="ARBA" id="ARBA00022553"/>
    </source>
</evidence>
<keyword evidence="14" id="KW-1015">Disulfide bond</keyword>
<dbReference type="FunFam" id="2.60.40.10:FF:000020">
    <property type="entry name" value="Fibroblast growth factor receptor"/>
    <property type="match status" value="2"/>
</dbReference>
<feature type="domain" description="Ig-like" evidence="20">
    <location>
        <begin position="210"/>
        <end position="309"/>
    </location>
</feature>
<keyword evidence="11 19" id="KW-1133">Transmembrane helix</keyword>
<dbReference type="AlphaFoldDB" id="A0AAJ7WKP2"/>
<keyword evidence="4" id="KW-0808">Transferase</keyword>
<dbReference type="InterPro" id="IPR003598">
    <property type="entry name" value="Ig_sub2"/>
</dbReference>
<keyword evidence="5 19" id="KW-0812">Transmembrane</keyword>
<evidence type="ECO:0000256" key="2">
    <source>
        <dbReference type="ARBA" id="ARBA00011902"/>
    </source>
</evidence>
<dbReference type="SMART" id="SM00409">
    <property type="entry name" value="IG"/>
    <property type="match status" value="2"/>
</dbReference>
<dbReference type="InterPro" id="IPR052615">
    <property type="entry name" value="FGFRL"/>
</dbReference>
<evidence type="ECO:0000259" key="20">
    <source>
        <dbReference type="PROSITE" id="PS50835"/>
    </source>
</evidence>
<evidence type="ECO:0000256" key="18">
    <source>
        <dbReference type="SAM" id="MobiDB-lite"/>
    </source>
</evidence>
<dbReference type="SUPFAM" id="SSF48726">
    <property type="entry name" value="Immunoglobulin"/>
    <property type="match status" value="2"/>
</dbReference>
<keyword evidence="17" id="KW-0393">Immunoglobulin domain</keyword>
<keyword evidence="16" id="KW-0325">Glycoprotein</keyword>
<keyword evidence="7" id="KW-0677">Repeat</keyword>
<feature type="transmembrane region" description="Helical" evidence="19">
    <location>
        <begin position="377"/>
        <end position="394"/>
    </location>
</feature>